<reference evidence="13" key="2">
    <citation type="journal article" date="2021" name="Genome Biol. Evol.">
        <title>Developing a high-quality reference genome for a parasitic bivalve with doubly uniparental inheritance (Bivalvia: Unionida).</title>
        <authorList>
            <person name="Smith C.H."/>
        </authorList>
    </citation>
    <scope>NUCLEOTIDE SEQUENCE</scope>
    <source>
        <strain evidence="13">CHS0354</strain>
        <tissue evidence="13">Mantle</tissue>
    </source>
</reference>
<keyword evidence="2 11" id="KW-0813">Transport</keyword>
<dbReference type="Pfam" id="PF00858">
    <property type="entry name" value="ASC"/>
    <property type="match status" value="1"/>
</dbReference>
<feature type="transmembrane region" description="Helical" evidence="12">
    <location>
        <begin position="42"/>
        <end position="60"/>
    </location>
</feature>
<protein>
    <submittedName>
        <fullName evidence="13">Uncharacterized protein</fullName>
    </submittedName>
</protein>
<dbReference type="AlphaFoldDB" id="A0AAE0VPL5"/>
<evidence type="ECO:0000256" key="1">
    <source>
        <dbReference type="ARBA" id="ARBA00004141"/>
    </source>
</evidence>
<name>A0AAE0VPL5_9BIVA</name>
<evidence type="ECO:0000256" key="3">
    <source>
        <dbReference type="ARBA" id="ARBA00022461"/>
    </source>
</evidence>
<feature type="non-terminal residue" evidence="13">
    <location>
        <position position="129"/>
    </location>
</feature>
<keyword evidence="9 11" id="KW-0739">Sodium transport</keyword>
<comment type="subcellular location">
    <subcellularLocation>
        <location evidence="1">Membrane</location>
        <topology evidence="1">Multi-pass membrane protein</topology>
    </subcellularLocation>
</comment>
<dbReference type="GO" id="GO:0005886">
    <property type="term" value="C:plasma membrane"/>
    <property type="evidence" value="ECO:0007669"/>
    <property type="project" value="TreeGrafter"/>
</dbReference>
<reference evidence="13" key="1">
    <citation type="journal article" date="2021" name="Genome Biol. Evol.">
        <title>A High-Quality Reference Genome for a Parasitic Bivalve with Doubly Uniparental Inheritance (Bivalvia: Unionida).</title>
        <authorList>
            <person name="Smith C.H."/>
        </authorList>
    </citation>
    <scope>NUCLEOTIDE SEQUENCE</scope>
    <source>
        <strain evidence="13">CHS0354</strain>
    </source>
</reference>
<dbReference type="EMBL" id="JAEAOA010001386">
    <property type="protein sequence ID" value="KAK3585554.1"/>
    <property type="molecule type" value="Genomic_DNA"/>
</dbReference>
<keyword evidence="3 11" id="KW-0894">Sodium channel</keyword>
<accession>A0AAE0VPL5</accession>
<sequence>MAAANSMEKEKSFRSVLEHFAENCSMQGIPCIGAAKVWWSRLIWVVLTLAAIGALTFHLYRTITQYYEYQVQTQVSLGFSNLQLPSITICNTNVLRKSKMNISNSTSKFRKEIDQMERNIDVQGEPSLN</sequence>
<evidence type="ECO:0000256" key="11">
    <source>
        <dbReference type="RuleBase" id="RU000679"/>
    </source>
</evidence>
<evidence type="ECO:0000256" key="2">
    <source>
        <dbReference type="ARBA" id="ARBA00022448"/>
    </source>
</evidence>
<comment type="caution">
    <text evidence="13">The sequence shown here is derived from an EMBL/GenBank/DDBJ whole genome shotgun (WGS) entry which is preliminary data.</text>
</comment>
<evidence type="ECO:0000256" key="8">
    <source>
        <dbReference type="ARBA" id="ARBA00023136"/>
    </source>
</evidence>
<reference evidence="13" key="3">
    <citation type="submission" date="2023-05" db="EMBL/GenBank/DDBJ databases">
        <authorList>
            <person name="Smith C.H."/>
        </authorList>
    </citation>
    <scope>NUCLEOTIDE SEQUENCE</scope>
    <source>
        <strain evidence="13">CHS0354</strain>
        <tissue evidence="13">Mantle</tissue>
    </source>
</reference>
<evidence type="ECO:0000256" key="9">
    <source>
        <dbReference type="ARBA" id="ARBA00023201"/>
    </source>
</evidence>
<evidence type="ECO:0000256" key="5">
    <source>
        <dbReference type="ARBA" id="ARBA00022989"/>
    </source>
</evidence>
<proteinExistence type="inferred from homology"/>
<evidence type="ECO:0000256" key="7">
    <source>
        <dbReference type="ARBA" id="ARBA00023065"/>
    </source>
</evidence>
<keyword evidence="8 12" id="KW-0472">Membrane</keyword>
<evidence type="ECO:0000256" key="4">
    <source>
        <dbReference type="ARBA" id="ARBA00022692"/>
    </source>
</evidence>
<evidence type="ECO:0000256" key="10">
    <source>
        <dbReference type="ARBA" id="ARBA00023303"/>
    </source>
</evidence>
<dbReference type="Proteomes" id="UP001195483">
    <property type="component" value="Unassembled WGS sequence"/>
</dbReference>
<keyword evidence="14" id="KW-1185">Reference proteome</keyword>
<keyword evidence="10 11" id="KW-0407">Ion channel</keyword>
<keyword evidence="6" id="KW-0915">Sodium</keyword>
<keyword evidence="5 12" id="KW-1133">Transmembrane helix</keyword>
<gene>
    <name evidence="13" type="ORF">CHS0354_022964</name>
</gene>
<organism evidence="13 14">
    <name type="scientific">Potamilus streckersoni</name>
    <dbReference type="NCBI Taxonomy" id="2493646"/>
    <lineage>
        <taxon>Eukaryota</taxon>
        <taxon>Metazoa</taxon>
        <taxon>Spiralia</taxon>
        <taxon>Lophotrochozoa</taxon>
        <taxon>Mollusca</taxon>
        <taxon>Bivalvia</taxon>
        <taxon>Autobranchia</taxon>
        <taxon>Heteroconchia</taxon>
        <taxon>Palaeoheterodonta</taxon>
        <taxon>Unionida</taxon>
        <taxon>Unionoidea</taxon>
        <taxon>Unionidae</taxon>
        <taxon>Ambleminae</taxon>
        <taxon>Lampsilini</taxon>
        <taxon>Potamilus</taxon>
    </lineage>
</organism>
<evidence type="ECO:0000313" key="14">
    <source>
        <dbReference type="Proteomes" id="UP001195483"/>
    </source>
</evidence>
<dbReference type="PANTHER" id="PTHR11690">
    <property type="entry name" value="AMILORIDE-SENSITIVE SODIUM CHANNEL-RELATED"/>
    <property type="match status" value="1"/>
</dbReference>
<dbReference type="GO" id="GO:0015280">
    <property type="term" value="F:ligand-gated sodium channel activity"/>
    <property type="evidence" value="ECO:0007669"/>
    <property type="project" value="TreeGrafter"/>
</dbReference>
<dbReference type="InterPro" id="IPR001873">
    <property type="entry name" value="ENaC"/>
</dbReference>
<dbReference type="PANTHER" id="PTHR11690:SF248">
    <property type="entry name" value="PICKPOCKET 17, ISOFORM A"/>
    <property type="match status" value="1"/>
</dbReference>
<evidence type="ECO:0000313" key="13">
    <source>
        <dbReference type="EMBL" id="KAK3585554.1"/>
    </source>
</evidence>
<evidence type="ECO:0000256" key="6">
    <source>
        <dbReference type="ARBA" id="ARBA00023053"/>
    </source>
</evidence>
<comment type="similarity">
    <text evidence="11">Belongs to the amiloride-sensitive sodium channel (TC 1.A.6) family.</text>
</comment>
<keyword evidence="7 11" id="KW-0406">Ion transport</keyword>
<keyword evidence="4 11" id="KW-0812">Transmembrane</keyword>
<evidence type="ECO:0000256" key="12">
    <source>
        <dbReference type="SAM" id="Phobius"/>
    </source>
</evidence>